<sequence>MTWCFNCQTNQNGDQLSLCKELGHDIDSEGLFQITNYETKGNKTNEANESPVKNLAKLATSEMTKICTSQSDNTRVFAVVKMNNHYETIELDKKNSRTIHWLMVTASDKLNEMYSEDICANVIGFLKAKALMNEEIESREINLRLAFVNDEIYYDFGHTDWKLLKISKDNVCFVDYSENTPLFIRTSKTVKQIEPNLMPDGDPLDEFVKLCRIPNPELFKVHLISMFIAGTPMPIMAIHGHSGASKSTTSSMIKRIVDPSGRQNEDNLKSFPHGEDNFVTSLAGSYFSAYENISHIDLGISNMLCRAITGGSFEKRTQYTNSDVYTISVKRKILINGIDFTISQSDLADRSIIYEMERIPEEHRKTDKSVEETFRKLLPSLLGQIFLILQKAISIKDVVEQECTRLPRMASFGIFGEAIYQALGNNQGEFLNLYNQSLKKNLEILYENNPIIPCLEYVLGDKKEIDIQANDLYKKIKSFVDTEGFNIKRIPQGANALSNWFTKSKALLDENNIKVTKYTNTLSKEISGFSPNATIYSIKRIELVQTTLKNELDV</sequence>
<evidence type="ECO:0000313" key="2">
    <source>
        <dbReference type="Proteomes" id="UP000029386"/>
    </source>
</evidence>
<proteinExistence type="predicted"/>
<accession>A0A087RT52</accession>
<reference evidence="1 2" key="1">
    <citation type="submission" date="2014-06" db="EMBL/GenBank/DDBJ databases">
        <authorList>
            <person name="Ngugi D.K."/>
            <person name="Blom J."/>
            <person name="Alam I."/>
            <person name="Rashid M."/>
            <person name="Baalawi W."/>
            <person name="Zhang G."/>
            <person name="Hikmawan T."/>
            <person name="Guan Y."/>
            <person name="Antunes A."/>
            <person name="Siam R."/>
            <person name="El-Dorry H."/>
            <person name="Bajic V."/>
            <person name="Stingl U."/>
        </authorList>
    </citation>
    <scope>NUCLEOTIDE SEQUENCE [LARGE SCALE GENOMIC DNA]</scope>
    <source>
        <strain evidence="1">SCGC AAA799-D11</strain>
    </source>
</reference>
<protein>
    <submittedName>
        <fullName evidence="1">Uncharacterized protein</fullName>
    </submittedName>
</protein>
<dbReference type="STRING" id="1502291.AAA799D11_00599"/>
<keyword evidence="2" id="KW-1185">Reference proteome</keyword>
<gene>
    <name evidence="1" type="ORF">AAA799D11_00599</name>
</gene>
<dbReference type="EMBL" id="JOSY01000016">
    <property type="protein sequence ID" value="KFM16656.1"/>
    <property type="molecule type" value="Genomic_DNA"/>
</dbReference>
<name>A0A087RT52_9ARCH</name>
<dbReference type="AlphaFoldDB" id="A0A087RT52"/>
<comment type="caution">
    <text evidence="1">The sequence shown here is derived from an EMBL/GenBank/DDBJ whole genome shotgun (WGS) entry which is preliminary data.</text>
</comment>
<dbReference type="Proteomes" id="UP000029386">
    <property type="component" value="Unassembled WGS sequence"/>
</dbReference>
<organism evidence="1 2">
    <name type="scientific">Marine Group I thaumarchaeote SCGC AAA799-D11</name>
    <dbReference type="NCBI Taxonomy" id="1502291"/>
    <lineage>
        <taxon>Archaea</taxon>
        <taxon>Nitrososphaerota</taxon>
        <taxon>Marine Group I</taxon>
    </lineage>
</organism>
<evidence type="ECO:0000313" key="1">
    <source>
        <dbReference type="EMBL" id="KFM16656.1"/>
    </source>
</evidence>